<dbReference type="InterPro" id="IPR011008">
    <property type="entry name" value="Dimeric_a/b-barrel"/>
</dbReference>
<sequence length="96" mass="10435">MSAPGYIIARIEVTDAEGYSKYTAQTPGIAAKFGGKFIVRAGQHNYREGDGPSRIVVIRFPSFAQAQAMYDSAEYQAVLPHALQNSTRDLVIVEGV</sequence>
<accession>A0A840WZ07</accession>
<comment type="caution">
    <text evidence="2">The sequence shown here is derived from an EMBL/GenBank/DDBJ whole genome shotgun (WGS) entry which is preliminary data.</text>
</comment>
<dbReference type="EMBL" id="JACIJS010000002">
    <property type="protein sequence ID" value="MBB5514896.1"/>
    <property type="molecule type" value="Genomic_DNA"/>
</dbReference>
<organism evidence="2 3">
    <name type="scientific">Rubricella aquisinus</name>
    <dbReference type="NCBI Taxonomy" id="2028108"/>
    <lineage>
        <taxon>Bacteria</taxon>
        <taxon>Pseudomonadati</taxon>
        <taxon>Pseudomonadota</taxon>
        <taxon>Alphaproteobacteria</taxon>
        <taxon>Rhodobacterales</taxon>
        <taxon>Paracoccaceae</taxon>
        <taxon>Rubricella</taxon>
    </lineage>
</organism>
<feature type="domain" description="DUF1330" evidence="1">
    <location>
        <begin position="4"/>
        <end position="96"/>
    </location>
</feature>
<gene>
    <name evidence="2" type="ORF">FHS89_000902</name>
</gene>
<dbReference type="SUPFAM" id="SSF54909">
    <property type="entry name" value="Dimeric alpha+beta barrel"/>
    <property type="match status" value="1"/>
</dbReference>
<dbReference type="InterPro" id="IPR010753">
    <property type="entry name" value="DUF1330"/>
</dbReference>
<protein>
    <submittedName>
        <fullName evidence="2">Uncharacterized protein (DUF1330 family)</fullName>
    </submittedName>
</protein>
<name>A0A840WZ07_9RHOB</name>
<dbReference type="PANTHER" id="PTHR41521:SF4">
    <property type="entry name" value="BLR0684 PROTEIN"/>
    <property type="match status" value="1"/>
</dbReference>
<dbReference type="AlphaFoldDB" id="A0A840WZ07"/>
<evidence type="ECO:0000313" key="2">
    <source>
        <dbReference type="EMBL" id="MBB5514896.1"/>
    </source>
</evidence>
<proteinExistence type="predicted"/>
<dbReference type="RefSeq" id="WP_184008942.1">
    <property type="nucleotide sequence ID" value="NZ_JACIJS010000002.1"/>
</dbReference>
<dbReference type="PANTHER" id="PTHR41521">
    <property type="match status" value="1"/>
</dbReference>
<evidence type="ECO:0000313" key="3">
    <source>
        <dbReference type="Proteomes" id="UP000553766"/>
    </source>
</evidence>
<dbReference type="Gene3D" id="3.30.70.100">
    <property type="match status" value="1"/>
</dbReference>
<dbReference type="Proteomes" id="UP000553766">
    <property type="component" value="Unassembled WGS sequence"/>
</dbReference>
<keyword evidence="3" id="KW-1185">Reference proteome</keyword>
<evidence type="ECO:0000259" key="1">
    <source>
        <dbReference type="Pfam" id="PF07045"/>
    </source>
</evidence>
<dbReference type="Pfam" id="PF07045">
    <property type="entry name" value="DUF1330"/>
    <property type="match status" value="1"/>
</dbReference>
<reference evidence="2 3" key="1">
    <citation type="submission" date="2020-08" db="EMBL/GenBank/DDBJ databases">
        <title>Genomic Encyclopedia of Type Strains, Phase IV (KMG-IV): sequencing the most valuable type-strain genomes for metagenomic binning, comparative biology and taxonomic classification.</title>
        <authorList>
            <person name="Goeker M."/>
        </authorList>
    </citation>
    <scope>NUCLEOTIDE SEQUENCE [LARGE SCALE GENOMIC DNA]</scope>
    <source>
        <strain evidence="2 3">DSM 103377</strain>
    </source>
</reference>